<evidence type="ECO:0000256" key="3">
    <source>
        <dbReference type="ARBA" id="ARBA00024025"/>
    </source>
</evidence>
<gene>
    <name evidence="5" type="ORF">BCR32DRAFT_227243</name>
</gene>
<dbReference type="PANTHER" id="PTHR45896:SF1">
    <property type="entry name" value="N-ALPHA-ACETYLTRANSFERASE 30"/>
    <property type="match status" value="1"/>
</dbReference>
<comment type="similarity">
    <text evidence="3">Belongs to the acetyltransferase family. MAK3 subfamily.</text>
</comment>
<dbReference type="AlphaFoldDB" id="A0A1Y1V1P5"/>
<dbReference type="InterPro" id="IPR000182">
    <property type="entry name" value="GNAT_dom"/>
</dbReference>
<reference evidence="5 6" key="1">
    <citation type="submission" date="2016-08" db="EMBL/GenBank/DDBJ databases">
        <title>A Parts List for Fungal Cellulosomes Revealed by Comparative Genomics.</title>
        <authorList>
            <consortium name="DOE Joint Genome Institute"/>
            <person name="Haitjema C.H."/>
            <person name="Gilmore S.P."/>
            <person name="Henske J.K."/>
            <person name="Solomon K.V."/>
            <person name="De Groot R."/>
            <person name="Kuo A."/>
            <person name="Mondo S.J."/>
            <person name="Salamov A.A."/>
            <person name="Labutti K."/>
            <person name="Zhao Z."/>
            <person name="Chiniquy J."/>
            <person name="Barry K."/>
            <person name="Brewer H.M."/>
            <person name="Purvine S.O."/>
            <person name="Wright A.T."/>
            <person name="Boxma B."/>
            <person name="Van Alen T."/>
            <person name="Hackstein J.H."/>
            <person name="Baker S.E."/>
            <person name="Grigoriev I.V."/>
            <person name="O'Malley M.A."/>
        </authorList>
    </citation>
    <scope>NUCLEOTIDE SEQUENCE [LARGE SCALE GENOMIC DNA]</scope>
    <source>
        <strain evidence="5 6">S4</strain>
    </source>
</reference>
<name>A0A1Y1V1P5_9FUNG</name>
<dbReference type="Gene3D" id="3.40.630.30">
    <property type="match status" value="1"/>
</dbReference>
<dbReference type="SUPFAM" id="SSF55729">
    <property type="entry name" value="Acyl-CoA N-acyltransferases (Nat)"/>
    <property type="match status" value="1"/>
</dbReference>
<proteinExistence type="inferred from homology"/>
<protein>
    <submittedName>
        <fullName evidence="5">Acyl-CoA N-acyltransferase</fullName>
    </submittedName>
</protein>
<feature type="domain" description="N-acetyltransferase" evidence="4">
    <location>
        <begin position="11"/>
        <end position="160"/>
    </location>
</feature>
<evidence type="ECO:0000313" key="5">
    <source>
        <dbReference type="EMBL" id="ORX44623.1"/>
    </source>
</evidence>
<dbReference type="Proteomes" id="UP000193944">
    <property type="component" value="Unassembled WGS sequence"/>
</dbReference>
<dbReference type="GO" id="GO:0004596">
    <property type="term" value="F:protein-N-terminal amino-acid acetyltransferase activity"/>
    <property type="evidence" value="ECO:0007669"/>
    <property type="project" value="EnsemblFungi"/>
</dbReference>
<evidence type="ECO:0000259" key="4">
    <source>
        <dbReference type="PROSITE" id="PS51186"/>
    </source>
</evidence>
<dbReference type="STRING" id="1754192.A0A1Y1V1P5"/>
<sequence>MCKEKIVINDISYEPFESESQMPEIMSLIESHLSEPYSIYTYRYFIHSWPELCLLCYDKNRKCVGVIICKLDYHNNSYRGYIAMLAVDKEYRKRKIGSTLVKLVVNKMKEQNADEVVLETEKTNTGALGLYEYLGFIRDKRLPRYYLNGVDAFRLKLFLKEPPNLLQNNIDNINNDYENDENFI</sequence>
<dbReference type="GO" id="GO:0031417">
    <property type="term" value="C:NatC complex"/>
    <property type="evidence" value="ECO:0007669"/>
    <property type="project" value="EnsemblFungi"/>
</dbReference>
<keyword evidence="2 5" id="KW-0012">Acyltransferase</keyword>
<keyword evidence="6" id="KW-1185">Reference proteome</keyword>
<dbReference type="GO" id="GO:0032880">
    <property type="term" value="P:regulation of protein localization"/>
    <property type="evidence" value="ECO:0007669"/>
    <property type="project" value="EnsemblFungi"/>
</dbReference>
<dbReference type="InterPro" id="IPR044542">
    <property type="entry name" value="NAA30-like"/>
</dbReference>
<evidence type="ECO:0000313" key="6">
    <source>
        <dbReference type="Proteomes" id="UP000193944"/>
    </source>
</evidence>
<comment type="caution">
    <text evidence="5">The sequence shown here is derived from an EMBL/GenBank/DDBJ whole genome shotgun (WGS) entry which is preliminary data.</text>
</comment>
<reference evidence="5 6" key="2">
    <citation type="submission" date="2016-08" db="EMBL/GenBank/DDBJ databases">
        <title>Pervasive Adenine N6-methylation of Active Genes in Fungi.</title>
        <authorList>
            <consortium name="DOE Joint Genome Institute"/>
            <person name="Mondo S.J."/>
            <person name="Dannebaum R.O."/>
            <person name="Kuo R.C."/>
            <person name="Labutti K."/>
            <person name="Haridas S."/>
            <person name="Kuo A."/>
            <person name="Salamov A."/>
            <person name="Ahrendt S.R."/>
            <person name="Lipzen A."/>
            <person name="Sullivan W."/>
            <person name="Andreopoulos W.B."/>
            <person name="Clum A."/>
            <person name="Lindquist E."/>
            <person name="Daum C."/>
            <person name="Ramamoorthy G.K."/>
            <person name="Gryganskyi A."/>
            <person name="Culley D."/>
            <person name="Magnuson J.K."/>
            <person name="James T.Y."/>
            <person name="O'Malley M.A."/>
            <person name="Stajich J.E."/>
            <person name="Spatafora J.W."/>
            <person name="Visel A."/>
            <person name="Grigoriev I.V."/>
        </authorList>
    </citation>
    <scope>NUCLEOTIDE SEQUENCE [LARGE SCALE GENOMIC DNA]</scope>
    <source>
        <strain evidence="5 6">S4</strain>
    </source>
</reference>
<dbReference type="PROSITE" id="PS51186">
    <property type="entry name" value="GNAT"/>
    <property type="match status" value="1"/>
</dbReference>
<dbReference type="OrthoDB" id="249099at2759"/>
<dbReference type="CDD" id="cd04301">
    <property type="entry name" value="NAT_SF"/>
    <property type="match status" value="1"/>
</dbReference>
<organism evidence="5 6">
    <name type="scientific">Anaeromyces robustus</name>
    <dbReference type="NCBI Taxonomy" id="1754192"/>
    <lineage>
        <taxon>Eukaryota</taxon>
        <taxon>Fungi</taxon>
        <taxon>Fungi incertae sedis</taxon>
        <taxon>Chytridiomycota</taxon>
        <taxon>Chytridiomycota incertae sedis</taxon>
        <taxon>Neocallimastigomycetes</taxon>
        <taxon>Neocallimastigales</taxon>
        <taxon>Neocallimastigaceae</taxon>
        <taxon>Anaeromyces</taxon>
    </lineage>
</organism>
<evidence type="ECO:0000256" key="2">
    <source>
        <dbReference type="ARBA" id="ARBA00023315"/>
    </source>
</evidence>
<dbReference type="GO" id="GO:0000822">
    <property type="term" value="F:inositol hexakisphosphate binding"/>
    <property type="evidence" value="ECO:0007669"/>
    <property type="project" value="EnsemblFungi"/>
</dbReference>
<dbReference type="Pfam" id="PF00583">
    <property type="entry name" value="Acetyltransf_1"/>
    <property type="match status" value="1"/>
</dbReference>
<dbReference type="EMBL" id="MCFG01000784">
    <property type="protein sequence ID" value="ORX44623.1"/>
    <property type="molecule type" value="Genomic_DNA"/>
</dbReference>
<dbReference type="PANTHER" id="PTHR45896">
    <property type="entry name" value="N-ALPHA-ACETYLTRANSFERASE 30"/>
    <property type="match status" value="1"/>
</dbReference>
<keyword evidence="1 5" id="KW-0808">Transferase</keyword>
<accession>A0A1Y1V1P5</accession>
<dbReference type="InterPro" id="IPR016181">
    <property type="entry name" value="Acyl_CoA_acyltransferase"/>
</dbReference>
<evidence type="ECO:0000256" key="1">
    <source>
        <dbReference type="ARBA" id="ARBA00022679"/>
    </source>
</evidence>